<evidence type="ECO:0000313" key="1">
    <source>
        <dbReference type="EMBL" id="KKM88732.1"/>
    </source>
</evidence>
<organism evidence="1">
    <name type="scientific">marine sediment metagenome</name>
    <dbReference type="NCBI Taxonomy" id="412755"/>
    <lineage>
        <taxon>unclassified sequences</taxon>
        <taxon>metagenomes</taxon>
        <taxon>ecological metagenomes</taxon>
    </lineage>
</organism>
<sequence>MNEAEILKMIHVLSETTSTLAEGIKVISVAMNTYNVGLKGLHDRLVILEQRPSRSWISRIFGRQR</sequence>
<accession>A0A0F9P5K2</accession>
<protein>
    <submittedName>
        <fullName evidence="1">Uncharacterized protein</fullName>
    </submittedName>
</protein>
<reference evidence="1" key="1">
    <citation type="journal article" date="2015" name="Nature">
        <title>Complex archaea that bridge the gap between prokaryotes and eukaryotes.</title>
        <authorList>
            <person name="Spang A."/>
            <person name="Saw J.H."/>
            <person name="Jorgensen S.L."/>
            <person name="Zaremba-Niedzwiedzka K."/>
            <person name="Martijn J."/>
            <person name="Lind A.E."/>
            <person name="van Eijk R."/>
            <person name="Schleper C."/>
            <person name="Guy L."/>
            <person name="Ettema T.J."/>
        </authorList>
    </citation>
    <scope>NUCLEOTIDE SEQUENCE</scope>
</reference>
<gene>
    <name evidence="1" type="ORF">LCGC14_1255880</name>
</gene>
<name>A0A0F9P5K2_9ZZZZ</name>
<dbReference type="EMBL" id="LAZR01006921">
    <property type="protein sequence ID" value="KKM88732.1"/>
    <property type="molecule type" value="Genomic_DNA"/>
</dbReference>
<dbReference type="AlphaFoldDB" id="A0A0F9P5K2"/>
<proteinExistence type="predicted"/>
<comment type="caution">
    <text evidence="1">The sequence shown here is derived from an EMBL/GenBank/DDBJ whole genome shotgun (WGS) entry which is preliminary data.</text>
</comment>